<gene>
    <name evidence="1" type="ORF">AG1IA_00914</name>
</gene>
<keyword evidence="2" id="KW-1185">Reference proteome</keyword>
<dbReference type="EMBL" id="AFRT01000218">
    <property type="protein sequence ID" value="ELU45052.1"/>
    <property type="molecule type" value="Genomic_DNA"/>
</dbReference>
<evidence type="ECO:0000313" key="2">
    <source>
        <dbReference type="Proteomes" id="UP000011668"/>
    </source>
</evidence>
<proteinExistence type="predicted"/>
<comment type="caution">
    <text evidence="1">The sequence shown here is derived from an EMBL/GenBank/DDBJ whole genome shotgun (WGS) entry which is preliminary data.</text>
</comment>
<organism evidence="1 2">
    <name type="scientific">Thanatephorus cucumeris (strain AG1-IA)</name>
    <name type="common">Rice sheath blight fungus</name>
    <name type="synonym">Rhizoctonia solani</name>
    <dbReference type="NCBI Taxonomy" id="983506"/>
    <lineage>
        <taxon>Eukaryota</taxon>
        <taxon>Fungi</taxon>
        <taxon>Dikarya</taxon>
        <taxon>Basidiomycota</taxon>
        <taxon>Agaricomycotina</taxon>
        <taxon>Agaricomycetes</taxon>
        <taxon>Cantharellales</taxon>
        <taxon>Ceratobasidiaceae</taxon>
        <taxon>Rhizoctonia</taxon>
        <taxon>Rhizoctonia solani AG-1</taxon>
    </lineage>
</organism>
<name>L8X7I2_THACA</name>
<dbReference type="Proteomes" id="UP000011668">
    <property type="component" value="Unassembled WGS sequence"/>
</dbReference>
<sequence length="134" mass="13680">MCGRVSVGRGFVDPSAGEVGVGSTADVGTLAPFSTSVRLSLSTCPFTWPLVIGPCVTPAPLVRLGGGVDTVGGSTTAETWASKSSPDGARRCPLGFAPSESRSAMYARVAGRIRAVLSSLQSELANDPLMQVHS</sequence>
<evidence type="ECO:0000313" key="1">
    <source>
        <dbReference type="EMBL" id="ELU45052.1"/>
    </source>
</evidence>
<protein>
    <submittedName>
        <fullName evidence="1">Uncharacterized protein</fullName>
    </submittedName>
</protein>
<reference evidence="1 2" key="1">
    <citation type="journal article" date="2013" name="Nat. Commun.">
        <title>The evolution and pathogenic mechanisms of the rice sheath blight pathogen.</title>
        <authorList>
            <person name="Zheng A."/>
            <person name="Lin R."/>
            <person name="Xu L."/>
            <person name="Qin P."/>
            <person name="Tang C."/>
            <person name="Ai P."/>
            <person name="Zhang D."/>
            <person name="Liu Y."/>
            <person name="Sun Z."/>
            <person name="Feng H."/>
            <person name="Wang Y."/>
            <person name="Chen Y."/>
            <person name="Liang X."/>
            <person name="Fu R."/>
            <person name="Li Q."/>
            <person name="Zhang J."/>
            <person name="Yu X."/>
            <person name="Xie Z."/>
            <person name="Ding L."/>
            <person name="Guan P."/>
            <person name="Tang J."/>
            <person name="Liang Y."/>
            <person name="Wang S."/>
            <person name="Deng Q."/>
            <person name="Li S."/>
            <person name="Zhu J."/>
            <person name="Wang L."/>
            <person name="Liu H."/>
            <person name="Li P."/>
        </authorList>
    </citation>
    <scope>NUCLEOTIDE SEQUENCE [LARGE SCALE GENOMIC DNA]</scope>
    <source>
        <strain evidence="2">AG-1 IA</strain>
    </source>
</reference>
<accession>L8X7I2</accession>
<dbReference type="AlphaFoldDB" id="L8X7I2"/>
<dbReference type="HOGENOM" id="CLU_1897612_0_0_1"/>